<comment type="similarity">
    <text evidence="2">Belongs to the ITPK1 family.</text>
</comment>
<dbReference type="GO" id="GO:0005737">
    <property type="term" value="C:cytoplasm"/>
    <property type="evidence" value="ECO:0007669"/>
    <property type="project" value="TreeGrafter"/>
</dbReference>
<evidence type="ECO:0000259" key="22">
    <source>
        <dbReference type="PROSITE" id="PS50975"/>
    </source>
</evidence>
<dbReference type="SUPFAM" id="SSF56059">
    <property type="entry name" value="Glutathione synthetase ATP-binding domain-like"/>
    <property type="match status" value="1"/>
</dbReference>
<dbReference type="Proteomes" id="UP000502823">
    <property type="component" value="Unassembled WGS sequence"/>
</dbReference>
<dbReference type="EC" id="2.7.1.159" evidence="3"/>
<dbReference type="Pfam" id="PF17927">
    <property type="entry name" value="Ins134_P3_kin_N"/>
    <property type="match status" value="1"/>
</dbReference>
<dbReference type="PANTHER" id="PTHR14217:SF1">
    <property type="entry name" value="INOSITOL-TETRAKISPHOSPHATE 1-KINASE"/>
    <property type="match status" value="1"/>
</dbReference>
<dbReference type="PANTHER" id="PTHR14217">
    <property type="entry name" value="INOSITOL-TETRAKISPHOSPHATE 1-KINASE"/>
    <property type="match status" value="1"/>
</dbReference>
<comment type="catalytic activity">
    <reaction evidence="15">
        <text>1D-myo-inositol 3,4,6-trisphosphate + ATP = 1D-myo-inositol 1,3,4,6-tetrakisphosphate + ADP + H(+)</text>
        <dbReference type="Rhea" id="RHEA:70287"/>
        <dbReference type="ChEBI" id="CHEBI:15378"/>
        <dbReference type="ChEBI" id="CHEBI:30616"/>
        <dbReference type="ChEBI" id="CHEBI:57660"/>
        <dbReference type="ChEBI" id="CHEBI:189099"/>
        <dbReference type="ChEBI" id="CHEBI:456216"/>
    </reaction>
    <physiologicalReaction direction="left-to-right" evidence="15">
        <dbReference type="Rhea" id="RHEA:70288"/>
    </physiologicalReaction>
    <physiologicalReaction direction="right-to-left" evidence="15">
        <dbReference type="Rhea" id="RHEA:70289"/>
    </physiologicalReaction>
</comment>
<evidence type="ECO:0000256" key="12">
    <source>
        <dbReference type="ARBA" id="ARBA00023235"/>
    </source>
</evidence>
<comment type="catalytic activity">
    <reaction evidence="18">
        <text>1D-myo-inositol 1,3,4-trisphosphate + 1D-myo-inositol 1,3,4,5,6-pentakisphosphate = 1D-myo-inositol 3,4,5,6-tetrakisphosphate + 1D-myo-inositol 1,3,4,5-tetrakisphosphate</text>
        <dbReference type="Rhea" id="RHEA:70271"/>
        <dbReference type="ChEBI" id="CHEBI:57539"/>
        <dbReference type="ChEBI" id="CHEBI:57733"/>
        <dbReference type="ChEBI" id="CHEBI:57895"/>
        <dbReference type="ChEBI" id="CHEBI:58414"/>
    </reaction>
    <physiologicalReaction direction="left-to-right" evidence="18">
        <dbReference type="Rhea" id="RHEA:70272"/>
    </physiologicalReaction>
    <physiologicalReaction direction="right-to-left" evidence="18">
        <dbReference type="Rhea" id="RHEA:70273"/>
    </physiologicalReaction>
</comment>
<evidence type="ECO:0000256" key="17">
    <source>
        <dbReference type="ARBA" id="ARBA00033674"/>
    </source>
</evidence>
<organism evidence="23 24">
    <name type="scientific">Coptotermes formosanus</name>
    <name type="common">Formosan subterranean termite</name>
    <dbReference type="NCBI Taxonomy" id="36987"/>
    <lineage>
        <taxon>Eukaryota</taxon>
        <taxon>Metazoa</taxon>
        <taxon>Ecdysozoa</taxon>
        <taxon>Arthropoda</taxon>
        <taxon>Hexapoda</taxon>
        <taxon>Insecta</taxon>
        <taxon>Pterygota</taxon>
        <taxon>Neoptera</taxon>
        <taxon>Polyneoptera</taxon>
        <taxon>Dictyoptera</taxon>
        <taxon>Blattodea</taxon>
        <taxon>Blattoidea</taxon>
        <taxon>Termitoidae</taxon>
        <taxon>Rhinotermitidae</taxon>
        <taxon>Coptotermes</taxon>
    </lineage>
</organism>
<dbReference type="GO" id="GO:0052726">
    <property type="term" value="F:inositol-1,3,4-trisphosphate 5-kinase activity"/>
    <property type="evidence" value="ECO:0007669"/>
    <property type="project" value="InterPro"/>
</dbReference>
<evidence type="ECO:0000256" key="14">
    <source>
        <dbReference type="ARBA" id="ARBA00033609"/>
    </source>
</evidence>
<dbReference type="GO" id="GO:0032957">
    <property type="term" value="P:inositol trisphosphate metabolic process"/>
    <property type="evidence" value="ECO:0007669"/>
    <property type="project" value="InterPro"/>
</dbReference>
<evidence type="ECO:0000256" key="20">
    <source>
        <dbReference type="PROSITE-ProRule" id="PRU00409"/>
    </source>
</evidence>
<comment type="catalytic activity">
    <reaction evidence="14">
        <text>1D-myo-inositol 1,3,4-trisphosphate + ATP = 1D-myo-inositol 1,3,4,5-tetrakisphosphate + ADP + H(+)</text>
        <dbReference type="Rhea" id="RHEA:13253"/>
        <dbReference type="ChEBI" id="CHEBI:15378"/>
        <dbReference type="ChEBI" id="CHEBI:30616"/>
        <dbReference type="ChEBI" id="CHEBI:57895"/>
        <dbReference type="ChEBI" id="CHEBI:58414"/>
        <dbReference type="ChEBI" id="CHEBI:456216"/>
        <dbReference type="EC" id="2.7.1.159"/>
    </reaction>
    <physiologicalReaction direction="left-to-right" evidence="14">
        <dbReference type="Rhea" id="RHEA:13254"/>
    </physiologicalReaction>
    <physiologicalReaction direction="right-to-left" evidence="14">
        <dbReference type="Rhea" id="RHEA:13255"/>
    </physiologicalReaction>
</comment>
<dbReference type="InterPro" id="IPR041429">
    <property type="entry name" value="ITPK1_N"/>
</dbReference>
<keyword evidence="6" id="KW-0808">Transferase</keyword>
<keyword evidence="9" id="KW-0418">Kinase</keyword>
<comment type="catalytic activity">
    <reaction evidence="19">
        <text>1D-myo-inositol 1,3,4-trisphosphate + 1D-myo-inositol 1,3,4,5,6-pentakisphosphate = 1D-myo-inositol 3,4,5,6-tetrakisphosphate + 1D-myo-inositol 1,3,4,6-tetrakisphosphate</text>
        <dbReference type="Rhea" id="RHEA:70263"/>
        <dbReference type="ChEBI" id="CHEBI:57539"/>
        <dbReference type="ChEBI" id="CHEBI:57660"/>
        <dbReference type="ChEBI" id="CHEBI:57733"/>
        <dbReference type="ChEBI" id="CHEBI:58414"/>
    </reaction>
    <physiologicalReaction direction="left-to-right" evidence="19">
        <dbReference type="Rhea" id="RHEA:70264"/>
    </physiologicalReaction>
    <physiologicalReaction direction="right-to-left" evidence="19">
        <dbReference type="Rhea" id="RHEA:70265"/>
    </physiologicalReaction>
</comment>
<evidence type="ECO:0000256" key="5">
    <source>
        <dbReference type="ARBA" id="ARBA00014968"/>
    </source>
</evidence>
<evidence type="ECO:0000256" key="16">
    <source>
        <dbReference type="ARBA" id="ARBA00033645"/>
    </source>
</evidence>
<comment type="caution">
    <text evidence="23">The sequence shown here is derived from an EMBL/GenBank/DDBJ whole genome shotgun (WGS) entry which is preliminary data.</text>
</comment>
<evidence type="ECO:0000256" key="15">
    <source>
        <dbReference type="ARBA" id="ARBA00033624"/>
    </source>
</evidence>
<dbReference type="GO" id="GO:0005524">
    <property type="term" value="F:ATP binding"/>
    <property type="evidence" value="ECO:0007669"/>
    <property type="project" value="UniProtKB-UniRule"/>
</dbReference>
<accession>A0A6L2PQH4</accession>
<evidence type="ECO:0000313" key="24">
    <source>
        <dbReference type="Proteomes" id="UP000502823"/>
    </source>
</evidence>
<name>A0A6L2PQH4_COPFO</name>
<dbReference type="GO" id="GO:0052725">
    <property type="term" value="F:inositol-1,3,4-trisphosphate 6-kinase activity"/>
    <property type="evidence" value="ECO:0007669"/>
    <property type="project" value="InterPro"/>
</dbReference>
<keyword evidence="10 20" id="KW-0067">ATP-binding</keyword>
<evidence type="ECO:0000256" key="2">
    <source>
        <dbReference type="ARBA" id="ARBA00009601"/>
    </source>
</evidence>
<evidence type="ECO:0000256" key="19">
    <source>
        <dbReference type="ARBA" id="ARBA00049058"/>
    </source>
</evidence>
<keyword evidence="11" id="KW-0460">Magnesium</keyword>
<evidence type="ECO:0000256" key="1">
    <source>
        <dbReference type="ARBA" id="ARBA00001946"/>
    </source>
</evidence>
<dbReference type="GO" id="GO:0000287">
    <property type="term" value="F:magnesium ion binding"/>
    <property type="evidence" value="ECO:0007669"/>
    <property type="project" value="InterPro"/>
</dbReference>
<dbReference type="GO" id="GO:0047325">
    <property type="term" value="F:inositol-3,4,5,6-tetrakisphosphate 1-kinase activity"/>
    <property type="evidence" value="ECO:0007669"/>
    <property type="project" value="UniProtKB-EC"/>
</dbReference>
<evidence type="ECO:0000256" key="6">
    <source>
        <dbReference type="ARBA" id="ARBA00022679"/>
    </source>
</evidence>
<dbReference type="EMBL" id="BLKM01005549">
    <property type="protein sequence ID" value="GFG34686.1"/>
    <property type="molecule type" value="Genomic_DNA"/>
</dbReference>
<evidence type="ECO:0000256" key="4">
    <source>
        <dbReference type="ARBA" id="ARBA00012072"/>
    </source>
</evidence>
<proteinExistence type="inferred from homology"/>
<gene>
    <name evidence="23" type="ORF">Cfor_10911</name>
</gene>
<dbReference type="InterPro" id="IPR008656">
    <property type="entry name" value="Inositol_tetrakis-P_1-kinase"/>
</dbReference>
<evidence type="ECO:0000256" key="7">
    <source>
        <dbReference type="ARBA" id="ARBA00022723"/>
    </source>
</evidence>
<evidence type="ECO:0000256" key="13">
    <source>
        <dbReference type="ARBA" id="ARBA00031742"/>
    </source>
</evidence>
<reference evidence="24" key="1">
    <citation type="submission" date="2020-01" db="EMBL/GenBank/DDBJ databases">
        <title>Draft genome sequence of the Termite Coptotermes fromosanus.</title>
        <authorList>
            <person name="Itakura S."/>
            <person name="Yosikawa Y."/>
            <person name="Umezawa K."/>
        </authorList>
    </citation>
    <scope>NUCLEOTIDE SEQUENCE [LARGE SCALE GENOMIC DNA]</scope>
</reference>
<evidence type="ECO:0000256" key="9">
    <source>
        <dbReference type="ARBA" id="ARBA00022777"/>
    </source>
</evidence>
<dbReference type="AlphaFoldDB" id="A0A6L2PQH4"/>
<protein>
    <recommendedName>
        <fullName evidence="5">Inositol-tetrakisphosphate 1-kinase</fullName>
        <ecNumber evidence="4">2.7.1.134</ecNumber>
        <ecNumber evidence="3">2.7.1.159</ecNumber>
    </recommendedName>
    <alternativeName>
        <fullName evidence="13">Inositol 1,3,4-trisphosphate 5/6-kinase</fullName>
    </alternativeName>
</protein>
<feature type="region of interest" description="Disordered" evidence="21">
    <location>
        <begin position="330"/>
        <end position="386"/>
    </location>
</feature>
<dbReference type="Pfam" id="PF05770">
    <property type="entry name" value="Ins134_P3_kin"/>
    <property type="match status" value="1"/>
</dbReference>
<comment type="catalytic activity">
    <reaction evidence="17">
        <text>1D-myo-inositol 1,3,4-trisphosphate + ATP = 1D-myo-inositol 1,3,4,6-tetrakisphosphate + ADP + H(+)</text>
        <dbReference type="Rhea" id="RHEA:20940"/>
        <dbReference type="ChEBI" id="CHEBI:15378"/>
        <dbReference type="ChEBI" id="CHEBI:30616"/>
        <dbReference type="ChEBI" id="CHEBI:57660"/>
        <dbReference type="ChEBI" id="CHEBI:58414"/>
        <dbReference type="ChEBI" id="CHEBI:456216"/>
        <dbReference type="EC" id="2.7.1.159"/>
    </reaction>
    <physiologicalReaction direction="left-to-right" evidence="17">
        <dbReference type="Rhea" id="RHEA:20941"/>
    </physiologicalReaction>
    <physiologicalReaction direction="right-to-left" evidence="17">
        <dbReference type="Rhea" id="RHEA:20942"/>
    </physiologicalReaction>
</comment>
<evidence type="ECO:0000256" key="11">
    <source>
        <dbReference type="ARBA" id="ARBA00022842"/>
    </source>
</evidence>
<evidence type="ECO:0000256" key="3">
    <source>
        <dbReference type="ARBA" id="ARBA00012017"/>
    </source>
</evidence>
<dbReference type="GO" id="GO:0016853">
    <property type="term" value="F:isomerase activity"/>
    <property type="evidence" value="ECO:0007669"/>
    <property type="project" value="UniProtKB-KW"/>
</dbReference>
<keyword evidence="12" id="KW-0413">Isomerase</keyword>
<dbReference type="Gene3D" id="3.40.50.11370">
    <property type="match status" value="1"/>
</dbReference>
<dbReference type="PROSITE" id="PS50975">
    <property type="entry name" value="ATP_GRASP"/>
    <property type="match status" value="1"/>
</dbReference>
<evidence type="ECO:0000256" key="21">
    <source>
        <dbReference type="SAM" id="MobiDB-lite"/>
    </source>
</evidence>
<dbReference type="EC" id="2.7.1.134" evidence="4"/>
<sequence>MTESKPSRVIAYWMSEKKIQKLNWTEFRNVCRKYGFDLVKLDLDQPLEGQGPFTVILHKTMDILARTCQGDAKADAMMARLESYVKDHPEVAIIDPLDNAQKLLDRYQTYSIIHNSDLGKADVFTPSFVELTSSDYRGNLQTLRLAGVDFPFVCKPSVSHGSSSAHKMAVIFSEKGVQDCHPPCVAQSFINHNAVLYKIYVVGDEYIVTERPSLKNFYPSDSTSSLTVLDPSDKMVSTPQPDSAKVQRIVSTLRNELGMSLFGIDVVIENGSGRYGIIDINAFPGYDGYPNFFDRLMNCILEVIDRHPHAAYKPGPSDAEFCLPLTKPTAKSKNSDIMSPGSGDHGDSGIDTGDSSDEKKKRDFPVGSLSASRRSSTTTSDCHSPH</sequence>
<dbReference type="OrthoDB" id="25308at2759"/>
<dbReference type="InterPro" id="IPR011761">
    <property type="entry name" value="ATP-grasp"/>
</dbReference>
<keyword evidence="7" id="KW-0479">Metal-binding</keyword>
<feature type="compositionally biased region" description="Low complexity" evidence="21">
    <location>
        <begin position="368"/>
        <end position="380"/>
    </location>
</feature>
<evidence type="ECO:0000256" key="18">
    <source>
        <dbReference type="ARBA" id="ARBA00047728"/>
    </source>
</evidence>
<comment type="catalytic activity">
    <reaction evidence="16">
        <text>1D-myo-inositol 3,4,5,6-tetrakisphosphate + ATP = 1D-myo-inositol 1,3,4,5,6-pentakisphosphate + ADP + H(+)</text>
        <dbReference type="Rhea" id="RHEA:12452"/>
        <dbReference type="ChEBI" id="CHEBI:15378"/>
        <dbReference type="ChEBI" id="CHEBI:30616"/>
        <dbReference type="ChEBI" id="CHEBI:57539"/>
        <dbReference type="ChEBI" id="CHEBI:57733"/>
        <dbReference type="ChEBI" id="CHEBI:456216"/>
        <dbReference type="EC" id="2.7.1.134"/>
    </reaction>
    <physiologicalReaction direction="left-to-right" evidence="16">
        <dbReference type="Rhea" id="RHEA:12453"/>
    </physiologicalReaction>
    <physiologicalReaction direction="right-to-left" evidence="16">
        <dbReference type="Rhea" id="RHEA:12454"/>
    </physiologicalReaction>
</comment>
<keyword evidence="24" id="KW-1185">Reference proteome</keyword>
<evidence type="ECO:0000256" key="8">
    <source>
        <dbReference type="ARBA" id="ARBA00022741"/>
    </source>
</evidence>
<evidence type="ECO:0000313" key="23">
    <source>
        <dbReference type="EMBL" id="GFG34686.1"/>
    </source>
</evidence>
<dbReference type="InParanoid" id="A0A6L2PQH4"/>
<evidence type="ECO:0000256" key="10">
    <source>
        <dbReference type="ARBA" id="ARBA00022840"/>
    </source>
</evidence>
<keyword evidence="8 20" id="KW-0547">Nucleotide-binding</keyword>
<dbReference type="InterPro" id="IPR040464">
    <property type="entry name" value="InsP(3)kin_ATP-grasp"/>
</dbReference>
<comment type="cofactor">
    <cofactor evidence="1">
        <name>Mg(2+)</name>
        <dbReference type="ChEBI" id="CHEBI:18420"/>
    </cofactor>
</comment>
<dbReference type="Gene3D" id="3.30.1490.220">
    <property type="match status" value="1"/>
</dbReference>
<feature type="domain" description="ATP-grasp" evidence="22">
    <location>
        <begin position="115"/>
        <end position="312"/>
    </location>
</feature>